<evidence type="ECO:0000313" key="2">
    <source>
        <dbReference type="Proteomes" id="UP000435112"/>
    </source>
</evidence>
<name>A0A6A3KJV3_9STRA</name>
<gene>
    <name evidence="1" type="ORF">PR002_g16817</name>
</gene>
<comment type="caution">
    <text evidence="1">The sequence shown here is derived from an EMBL/GenBank/DDBJ whole genome shotgun (WGS) entry which is preliminary data.</text>
</comment>
<sequence>MLSSPEGTVSLLMLTPNGALSLQMLILSSADATVSMLMLSSNGALSLLPTKGVLSLLLSAKGNERVPPEPSPWRISLSAVLNSVSFISDFRGNCFIRGIATSCITKPPQ</sequence>
<protein>
    <submittedName>
        <fullName evidence="1">Uncharacterized protein</fullName>
    </submittedName>
</protein>
<dbReference type="EMBL" id="QXFU01001310">
    <property type="protein sequence ID" value="KAE9005255.1"/>
    <property type="molecule type" value="Genomic_DNA"/>
</dbReference>
<dbReference type="Proteomes" id="UP000435112">
    <property type="component" value="Unassembled WGS sequence"/>
</dbReference>
<organism evidence="1 2">
    <name type="scientific">Phytophthora rubi</name>
    <dbReference type="NCBI Taxonomy" id="129364"/>
    <lineage>
        <taxon>Eukaryota</taxon>
        <taxon>Sar</taxon>
        <taxon>Stramenopiles</taxon>
        <taxon>Oomycota</taxon>
        <taxon>Peronosporomycetes</taxon>
        <taxon>Peronosporales</taxon>
        <taxon>Peronosporaceae</taxon>
        <taxon>Phytophthora</taxon>
    </lineage>
</organism>
<dbReference type="AlphaFoldDB" id="A0A6A3KJV3"/>
<evidence type="ECO:0000313" key="1">
    <source>
        <dbReference type="EMBL" id="KAE9005255.1"/>
    </source>
</evidence>
<reference evidence="1 2" key="1">
    <citation type="submission" date="2018-09" db="EMBL/GenBank/DDBJ databases">
        <title>Genomic investigation of the strawberry pathogen Phytophthora fragariae indicates pathogenicity is determined by transcriptional variation in three key races.</title>
        <authorList>
            <person name="Adams T.M."/>
            <person name="Armitage A.D."/>
            <person name="Sobczyk M.K."/>
            <person name="Bates H.J."/>
            <person name="Dunwell J.M."/>
            <person name="Nellist C.F."/>
            <person name="Harrison R.J."/>
        </authorList>
    </citation>
    <scope>NUCLEOTIDE SEQUENCE [LARGE SCALE GENOMIC DNA]</scope>
    <source>
        <strain evidence="1 2">SCRP324</strain>
    </source>
</reference>
<proteinExistence type="predicted"/>
<accession>A0A6A3KJV3</accession>